<gene>
    <name evidence="7" type="ORF">Cgig2_013127</name>
</gene>
<reference evidence="7" key="1">
    <citation type="submission" date="2022-04" db="EMBL/GenBank/DDBJ databases">
        <title>Carnegiea gigantea Genome sequencing and assembly v2.</title>
        <authorList>
            <person name="Copetti D."/>
            <person name="Sanderson M.J."/>
            <person name="Burquez A."/>
            <person name="Wojciechowski M.F."/>
        </authorList>
    </citation>
    <scope>NUCLEOTIDE SEQUENCE</scope>
    <source>
        <strain evidence="7">SGP5-SGP5p</strain>
        <tissue evidence="7">Aerial part</tissue>
    </source>
</reference>
<evidence type="ECO:0000256" key="1">
    <source>
        <dbReference type="ARBA" id="ARBA00023015"/>
    </source>
</evidence>
<dbReference type="Pfam" id="PF03479">
    <property type="entry name" value="PCC"/>
    <property type="match status" value="1"/>
</dbReference>
<keyword evidence="8" id="KW-1185">Reference proteome</keyword>
<dbReference type="EMBL" id="JAKOGI010000039">
    <property type="protein sequence ID" value="KAJ8447350.1"/>
    <property type="molecule type" value="Genomic_DNA"/>
</dbReference>
<evidence type="ECO:0000256" key="5">
    <source>
        <dbReference type="SAM" id="MobiDB-lite"/>
    </source>
</evidence>
<dbReference type="PANTHER" id="PTHR31500:SF96">
    <property type="entry name" value="AT-HOOK MOTIF NUCLEAR-LOCALIZED PROTEIN 7"/>
    <property type="match status" value="1"/>
</dbReference>
<dbReference type="PANTHER" id="PTHR31500">
    <property type="entry name" value="AT-HOOK MOTIF NUCLEAR-LOCALIZED PROTEIN 9"/>
    <property type="match status" value="1"/>
</dbReference>
<evidence type="ECO:0000313" key="8">
    <source>
        <dbReference type="Proteomes" id="UP001153076"/>
    </source>
</evidence>
<dbReference type="Proteomes" id="UP001153076">
    <property type="component" value="Unassembled WGS sequence"/>
</dbReference>
<comment type="function">
    <text evidence="4">Transcription factor that specifically binds AT-rich DNA sequences related to the nuclear matrix attachment regions (MARs).</text>
</comment>
<dbReference type="PROSITE" id="PS51742">
    <property type="entry name" value="PPC"/>
    <property type="match status" value="1"/>
</dbReference>
<dbReference type="SUPFAM" id="SSF117856">
    <property type="entry name" value="AF0104/ALDC/Ptd012-like"/>
    <property type="match status" value="1"/>
</dbReference>
<feature type="domain" description="PPC" evidence="6">
    <location>
        <begin position="124"/>
        <end position="267"/>
    </location>
</feature>
<evidence type="ECO:0000256" key="4">
    <source>
        <dbReference type="RuleBase" id="RU367031"/>
    </source>
</evidence>
<accession>A0A9Q1KPB6</accession>
<evidence type="ECO:0000256" key="3">
    <source>
        <dbReference type="ARBA" id="ARBA00023163"/>
    </source>
</evidence>
<dbReference type="InterPro" id="IPR039605">
    <property type="entry name" value="AHL"/>
</dbReference>
<dbReference type="InterPro" id="IPR005175">
    <property type="entry name" value="PPC_dom"/>
</dbReference>
<name>A0A9Q1KPB6_9CARY</name>
<comment type="domain">
    <text evidence="4">The PPC domain mediates interactions between AHL proteins.</text>
</comment>
<keyword evidence="3 4" id="KW-0804">Transcription</keyword>
<dbReference type="OrthoDB" id="2014829at2759"/>
<keyword evidence="1 4" id="KW-0805">Transcription regulation</keyword>
<evidence type="ECO:0000259" key="6">
    <source>
        <dbReference type="PROSITE" id="PS51742"/>
    </source>
</evidence>
<organism evidence="7 8">
    <name type="scientific">Carnegiea gigantea</name>
    <dbReference type="NCBI Taxonomy" id="171969"/>
    <lineage>
        <taxon>Eukaryota</taxon>
        <taxon>Viridiplantae</taxon>
        <taxon>Streptophyta</taxon>
        <taxon>Embryophyta</taxon>
        <taxon>Tracheophyta</taxon>
        <taxon>Spermatophyta</taxon>
        <taxon>Magnoliopsida</taxon>
        <taxon>eudicotyledons</taxon>
        <taxon>Gunneridae</taxon>
        <taxon>Pentapetalae</taxon>
        <taxon>Caryophyllales</taxon>
        <taxon>Cactineae</taxon>
        <taxon>Cactaceae</taxon>
        <taxon>Cactoideae</taxon>
        <taxon>Echinocereeae</taxon>
        <taxon>Carnegiea</taxon>
    </lineage>
</organism>
<sequence length="377" mass="39306">MEVKENITSGVRVIGVENPSSYHVAPRSDLGQSIVSPAGVLTPVSGGMSEGMEKKKRGRPRKYSQDGNAARVLSPTPISSAVPPSAGSYPSGKRGRGKSAASIAKQQPRFEMVSMGEGFGRIDGANFTPHVITVNAGEDVSAKLISFCQQGPRAICILSASGMVSSATLRQTDSSGGTLTYEGRFEIVNLCGSYTPTEREGARYRAGGLSVSLSSPNGQVVGGCIAGLLIAASSVQIIVGSFLPSMPPELKPKKPKVQSAPAAFTITAAPPPTSAATADKEACNGQGHNPTVSQMQTLNSTASFQRDSWPNTHPMQERRTSTTDINISLPGGGNAVHDMQEFTSLSTPVIHESGLCAANRLITGGNLELSSSRFDVM</sequence>
<keyword evidence="2 4" id="KW-0238">DNA-binding</keyword>
<evidence type="ECO:0000256" key="2">
    <source>
        <dbReference type="ARBA" id="ARBA00023125"/>
    </source>
</evidence>
<dbReference type="CDD" id="cd11378">
    <property type="entry name" value="DUF296"/>
    <property type="match status" value="1"/>
</dbReference>
<dbReference type="AlphaFoldDB" id="A0A9Q1KPB6"/>
<comment type="caution">
    <text evidence="7">The sequence shown here is derived from an EMBL/GenBank/DDBJ whole genome shotgun (WGS) entry which is preliminary data.</text>
</comment>
<dbReference type="GO" id="GO:0005634">
    <property type="term" value="C:nucleus"/>
    <property type="evidence" value="ECO:0007669"/>
    <property type="project" value="UniProtKB-SubCell"/>
</dbReference>
<proteinExistence type="predicted"/>
<dbReference type="GO" id="GO:0003680">
    <property type="term" value="F:minor groove of adenine-thymine-rich DNA binding"/>
    <property type="evidence" value="ECO:0007669"/>
    <property type="project" value="UniProtKB-UniRule"/>
</dbReference>
<feature type="region of interest" description="Disordered" evidence="5">
    <location>
        <begin position="36"/>
        <end position="107"/>
    </location>
</feature>
<protein>
    <recommendedName>
        <fullName evidence="4">AT-hook motif nuclear-localized protein</fullName>
    </recommendedName>
</protein>
<evidence type="ECO:0000313" key="7">
    <source>
        <dbReference type="EMBL" id="KAJ8447350.1"/>
    </source>
</evidence>
<comment type="subcellular location">
    <subcellularLocation>
        <location evidence="4">Nucleus</location>
    </subcellularLocation>
</comment>
<keyword evidence="4" id="KW-0539">Nucleus</keyword>
<dbReference type="Gene3D" id="3.30.1330.80">
    <property type="entry name" value="Hypothetical protein, similar to alpha- acetolactate decarboxylase, domain 2"/>
    <property type="match status" value="1"/>
</dbReference>